<dbReference type="Pfam" id="PF05724">
    <property type="entry name" value="TPMT"/>
    <property type="match status" value="1"/>
</dbReference>
<evidence type="ECO:0000256" key="3">
    <source>
        <dbReference type="ARBA" id="ARBA00022679"/>
    </source>
</evidence>
<dbReference type="EMBL" id="FUYE01000009">
    <property type="protein sequence ID" value="SKA99770.1"/>
    <property type="molecule type" value="Genomic_DNA"/>
</dbReference>
<dbReference type="SUPFAM" id="SSF53335">
    <property type="entry name" value="S-adenosyl-L-methionine-dependent methyltransferases"/>
    <property type="match status" value="1"/>
</dbReference>
<keyword evidence="2 5" id="KW-0489">Methyltransferase</keyword>
<dbReference type="CDD" id="cd02440">
    <property type="entry name" value="AdoMet_MTases"/>
    <property type="match status" value="1"/>
</dbReference>
<keyword evidence="1" id="KW-0597">Phosphoprotein</keyword>
<keyword evidence="6" id="KW-1185">Reference proteome</keyword>
<dbReference type="Proteomes" id="UP000190774">
    <property type="component" value="Unassembled WGS sequence"/>
</dbReference>
<keyword evidence="3 5" id="KW-0808">Transferase</keyword>
<reference evidence="6" key="1">
    <citation type="submission" date="2017-02" db="EMBL/GenBank/DDBJ databases">
        <authorList>
            <person name="Varghese N."/>
            <person name="Submissions S."/>
        </authorList>
    </citation>
    <scope>NUCLEOTIDE SEQUENCE [LARGE SCALE GENOMIC DNA]</scope>
    <source>
        <strain evidence="6">ATCC 700200</strain>
    </source>
</reference>
<accession>A0A1T4YDJ8</accession>
<keyword evidence="4" id="KW-0949">S-adenosyl-L-methionine</keyword>
<dbReference type="STRING" id="48467.SAMN02745166_03025"/>
<evidence type="ECO:0000313" key="6">
    <source>
        <dbReference type="Proteomes" id="UP000190774"/>
    </source>
</evidence>
<organism evidence="5 6">
    <name type="scientific">Prosthecobacter debontii</name>
    <dbReference type="NCBI Taxonomy" id="48467"/>
    <lineage>
        <taxon>Bacteria</taxon>
        <taxon>Pseudomonadati</taxon>
        <taxon>Verrucomicrobiota</taxon>
        <taxon>Verrucomicrobiia</taxon>
        <taxon>Verrucomicrobiales</taxon>
        <taxon>Verrucomicrobiaceae</taxon>
        <taxon>Prosthecobacter</taxon>
    </lineage>
</organism>
<dbReference type="PROSITE" id="PS51585">
    <property type="entry name" value="SAM_MT_TPMT"/>
    <property type="match status" value="1"/>
</dbReference>
<dbReference type="AlphaFoldDB" id="A0A1T4YDJ8"/>
<evidence type="ECO:0000313" key="5">
    <source>
        <dbReference type="EMBL" id="SKA99770.1"/>
    </source>
</evidence>
<gene>
    <name evidence="5" type="ORF">SAMN02745166_03025</name>
</gene>
<dbReference type="InterPro" id="IPR029063">
    <property type="entry name" value="SAM-dependent_MTases_sf"/>
</dbReference>
<evidence type="ECO:0000256" key="2">
    <source>
        <dbReference type="ARBA" id="ARBA00022603"/>
    </source>
</evidence>
<dbReference type="PANTHER" id="PTHR32183:SF6">
    <property type="entry name" value="CYSTEINE SULFINATE DESULFINASE_CYSTEINE DESULFURASE AND RELATED ENZYMES"/>
    <property type="match status" value="1"/>
</dbReference>
<protein>
    <submittedName>
        <fullName evidence="5">SAM-dependent methyltransferase</fullName>
    </submittedName>
</protein>
<dbReference type="GO" id="GO:0008757">
    <property type="term" value="F:S-adenosylmethionine-dependent methyltransferase activity"/>
    <property type="evidence" value="ECO:0007669"/>
    <property type="project" value="InterPro"/>
</dbReference>
<dbReference type="PANTHER" id="PTHR32183">
    <property type="match status" value="1"/>
</dbReference>
<evidence type="ECO:0000256" key="4">
    <source>
        <dbReference type="ARBA" id="ARBA00022691"/>
    </source>
</evidence>
<dbReference type="InterPro" id="IPR008854">
    <property type="entry name" value="TPMT"/>
</dbReference>
<proteinExistence type="predicted"/>
<evidence type="ECO:0000256" key="1">
    <source>
        <dbReference type="ARBA" id="ARBA00022553"/>
    </source>
</evidence>
<dbReference type="GO" id="GO:0032259">
    <property type="term" value="P:methylation"/>
    <property type="evidence" value="ECO:0007669"/>
    <property type="project" value="UniProtKB-KW"/>
</dbReference>
<dbReference type="Gene3D" id="3.40.50.150">
    <property type="entry name" value="Vaccinia Virus protein VP39"/>
    <property type="match status" value="1"/>
</dbReference>
<name>A0A1T4YDJ8_9BACT</name>
<sequence length="194" mass="21480">MTDWESCYVEGHTPWDKGIPSPPLTAWVGKYRPEGKALVPGCGIGHDVVMLAQAGMDAHGVDIATTAVQRAQATHPDHAARFHLGDLFALPQWRASFDYVFEHTCLCALPPSMRQDYVRAVHALLKPGGLLVGVWFINPDMEPGESGPPFGLPVPELDQLFFSSEWTVIEDYVPESAYEGRAGRERLRVLRKQS</sequence>